<name>A0A0A0DCT5_9STRE</name>
<feature type="active site" description="Nucleophile" evidence="9">
    <location>
        <position position="28"/>
    </location>
</feature>
<evidence type="ECO:0000313" key="12">
    <source>
        <dbReference type="EMBL" id="KGM36501.1"/>
    </source>
</evidence>
<reference evidence="12 13" key="1">
    <citation type="submission" date="2014-06" db="EMBL/GenBank/DDBJ databases">
        <authorList>
            <person name="Teng J.L."/>
            <person name="Huang Y."/>
            <person name="Tse H."/>
            <person name="Lau S.K."/>
            <person name="Woo P.C."/>
        </authorList>
    </citation>
    <scope>NUCLEOTIDE SEQUENCE [LARGE SCALE GENOMIC DNA]</scope>
    <source>
        <strain evidence="12 13">HKU4</strain>
    </source>
</reference>
<dbReference type="NCBIfam" id="TIGR01068">
    <property type="entry name" value="thioredoxin"/>
    <property type="match status" value="1"/>
</dbReference>
<dbReference type="AlphaFoldDB" id="A0A0A0DCT5"/>
<dbReference type="GO" id="GO:0015035">
    <property type="term" value="F:protein-disulfide reductase activity"/>
    <property type="evidence" value="ECO:0007669"/>
    <property type="project" value="UniProtKB-UniRule"/>
</dbReference>
<dbReference type="STRING" id="176090.SSIN_1714"/>
<accession>A0A0A0DCT5</accession>
<dbReference type="InterPro" id="IPR013766">
    <property type="entry name" value="Thioredoxin_domain"/>
</dbReference>
<feature type="disulfide bond" description="Redox-active" evidence="10">
    <location>
        <begin position="28"/>
        <end position="31"/>
    </location>
</feature>
<dbReference type="PROSITE" id="PS51352">
    <property type="entry name" value="THIOREDOXIN_2"/>
    <property type="match status" value="1"/>
</dbReference>
<feature type="active site" description="Nucleophile" evidence="9">
    <location>
        <position position="31"/>
    </location>
</feature>
<dbReference type="EMBL" id="JPEN01000099">
    <property type="protein sequence ID" value="KGM36501.1"/>
    <property type="molecule type" value="Genomic_DNA"/>
</dbReference>
<dbReference type="eggNOG" id="COG3118">
    <property type="taxonomic scope" value="Bacteria"/>
</dbReference>
<dbReference type="FunFam" id="3.40.30.10:FF:000001">
    <property type="entry name" value="Thioredoxin"/>
    <property type="match status" value="1"/>
</dbReference>
<dbReference type="CDD" id="cd02947">
    <property type="entry name" value="TRX_family"/>
    <property type="match status" value="1"/>
</dbReference>
<keyword evidence="6 10" id="KW-0676">Redox-active center</keyword>
<dbReference type="PROSITE" id="PS00194">
    <property type="entry name" value="THIOREDOXIN_1"/>
    <property type="match status" value="1"/>
</dbReference>
<dbReference type="PANTHER" id="PTHR45663">
    <property type="entry name" value="GEO12009P1"/>
    <property type="match status" value="1"/>
</dbReference>
<evidence type="ECO:0000256" key="6">
    <source>
        <dbReference type="ARBA" id="ARBA00023284"/>
    </source>
</evidence>
<dbReference type="Gene3D" id="3.40.30.10">
    <property type="entry name" value="Glutaredoxin"/>
    <property type="match status" value="1"/>
</dbReference>
<proteinExistence type="inferred from homology"/>
<evidence type="ECO:0000256" key="8">
    <source>
        <dbReference type="PIRNR" id="PIRNR000077"/>
    </source>
</evidence>
<comment type="caution">
    <text evidence="12">The sequence shown here is derived from an EMBL/GenBank/DDBJ whole genome shotgun (WGS) entry which is preliminary data.</text>
</comment>
<evidence type="ECO:0000256" key="10">
    <source>
        <dbReference type="PIRSR" id="PIRSR000077-4"/>
    </source>
</evidence>
<feature type="site" description="Contributes to redox potential value" evidence="9">
    <location>
        <position position="29"/>
    </location>
</feature>
<dbReference type="InterPro" id="IPR036249">
    <property type="entry name" value="Thioredoxin-like_sf"/>
</dbReference>
<evidence type="ECO:0000259" key="11">
    <source>
        <dbReference type="PROSITE" id="PS51352"/>
    </source>
</evidence>
<dbReference type="Proteomes" id="UP000030019">
    <property type="component" value="Unassembled WGS sequence"/>
</dbReference>
<dbReference type="PIRSF" id="PIRSF000077">
    <property type="entry name" value="Thioredoxin"/>
    <property type="match status" value="1"/>
</dbReference>
<dbReference type="RefSeq" id="WP_037617870.1">
    <property type="nucleotide sequence ID" value="NZ_JABTYC020000004.1"/>
</dbReference>
<dbReference type="GO" id="GO:0045454">
    <property type="term" value="P:cell redox homeostasis"/>
    <property type="evidence" value="ECO:0007669"/>
    <property type="project" value="TreeGrafter"/>
</dbReference>
<evidence type="ECO:0000256" key="1">
    <source>
        <dbReference type="ARBA" id="ARBA00008987"/>
    </source>
</evidence>
<organism evidence="12 13">
    <name type="scientific">Streptococcus sinensis</name>
    <dbReference type="NCBI Taxonomy" id="176090"/>
    <lineage>
        <taxon>Bacteria</taxon>
        <taxon>Bacillati</taxon>
        <taxon>Bacillota</taxon>
        <taxon>Bacilli</taxon>
        <taxon>Lactobacillales</taxon>
        <taxon>Streptococcaceae</taxon>
        <taxon>Streptococcus</taxon>
    </lineage>
</organism>
<keyword evidence="3" id="KW-0813">Transport</keyword>
<dbReference type="GO" id="GO:0005829">
    <property type="term" value="C:cytosol"/>
    <property type="evidence" value="ECO:0007669"/>
    <property type="project" value="TreeGrafter"/>
</dbReference>
<comment type="similarity">
    <text evidence="1 8">Belongs to the thioredoxin family.</text>
</comment>
<dbReference type="Pfam" id="PF00085">
    <property type="entry name" value="Thioredoxin"/>
    <property type="match status" value="1"/>
</dbReference>
<keyword evidence="13" id="KW-1185">Reference proteome</keyword>
<dbReference type="PRINTS" id="PR00421">
    <property type="entry name" value="THIOREDOXIN"/>
</dbReference>
<evidence type="ECO:0000256" key="7">
    <source>
        <dbReference type="NCBIfam" id="TIGR01068"/>
    </source>
</evidence>
<keyword evidence="4" id="KW-0249">Electron transport</keyword>
<dbReference type="PATRIC" id="fig|176090.4.peg.1661"/>
<evidence type="ECO:0000256" key="9">
    <source>
        <dbReference type="PIRSR" id="PIRSR000077-1"/>
    </source>
</evidence>
<evidence type="ECO:0000256" key="5">
    <source>
        <dbReference type="ARBA" id="ARBA00023157"/>
    </source>
</evidence>
<feature type="site" description="Deprotonates C-terminal active site Cys" evidence="9">
    <location>
        <position position="22"/>
    </location>
</feature>
<evidence type="ECO:0000313" key="13">
    <source>
        <dbReference type="Proteomes" id="UP000030019"/>
    </source>
</evidence>
<dbReference type="InterPro" id="IPR005746">
    <property type="entry name" value="Thioredoxin"/>
</dbReference>
<gene>
    <name evidence="12" type="ORF">SSIN_1714</name>
</gene>
<evidence type="ECO:0000256" key="3">
    <source>
        <dbReference type="ARBA" id="ARBA00022448"/>
    </source>
</evidence>
<feature type="site" description="Contributes to redox potential value" evidence="9">
    <location>
        <position position="30"/>
    </location>
</feature>
<dbReference type="SUPFAM" id="SSF52833">
    <property type="entry name" value="Thioredoxin-like"/>
    <property type="match status" value="1"/>
</dbReference>
<evidence type="ECO:0000256" key="4">
    <source>
        <dbReference type="ARBA" id="ARBA00022982"/>
    </source>
</evidence>
<dbReference type="PANTHER" id="PTHR45663:SF11">
    <property type="entry name" value="GEO12009P1"/>
    <property type="match status" value="1"/>
</dbReference>
<dbReference type="InterPro" id="IPR017937">
    <property type="entry name" value="Thioredoxin_CS"/>
</dbReference>
<keyword evidence="5 10" id="KW-1015">Disulfide bond</keyword>
<feature type="domain" description="Thioredoxin" evidence="11">
    <location>
        <begin position="1"/>
        <end position="104"/>
    </location>
</feature>
<protein>
    <recommendedName>
        <fullName evidence="2 7">Thioredoxin</fullName>
    </recommendedName>
</protein>
<sequence length="104" mass="11454">MVAAVTDATFAEETKDGLVLIDFWAAWCGPCRMQAPILEQLAGEVHEDELKILKMDVDENPNTAREFGIMSIPTLLFKKDGQVVKQVAGVHTKDQLKAIIAELS</sequence>
<evidence type="ECO:0000256" key="2">
    <source>
        <dbReference type="ARBA" id="ARBA00020570"/>
    </source>
</evidence>